<dbReference type="Proteomes" id="UP001153076">
    <property type="component" value="Unassembled WGS sequence"/>
</dbReference>
<dbReference type="InterPro" id="IPR023798">
    <property type="entry name" value="Ribosomal_uS7_dom"/>
</dbReference>
<proteinExistence type="inferred from homology"/>
<evidence type="ECO:0000313" key="5">
    <source>
        <dbReference type="EMBL" id="KAJ8451658.1"/>
    </source>
</evidence>
<evidence type="ECO:0000256" key="1">
    <source>
        <dbReference type="ARBA" id="ARBA00007151"/>
    </source>
</evidence>
<evidence type="ECO:0000256" key="3">
    <source>
        <dbReference type="ARBA" id="ARBA00023274"/>
    </source>
</evidence>
<evidence type="ECO:0000256" key="2">
    <source>
        <dbReference type="ARBA" id="ARBA00022980"/>
    </source>
</evidence>
<dbReference type="Gene3D" id="1.10.455.10">
    <property type="entry name" value="Ribosomal protein S7 domain"/>
    <property type="match status" value="1"/>
</dbReference>
<feature type="domain" description="Small ribosomal subunit protein uS7" evidence="4">
    <location>
        <begin position="2"/>
        <end position="80"/>
    </location>
</feature>
<comment type="similarity">
    <text evidence="1">Belongs to the universal ribosomal protein uS7 family.</text>
</comment>
<dbReference type="GO" id="GO:0005840">
    <property type="term" value="C:ribosome"/>
    <property type="evidence" value="ECO:0007669"/>
    <property type="project" value="UniProtKB-KW"/>
</dbReference>
<comment type="caution">
    <text evidence="5">The sequence shown here is derived from an EMBL/GenBank/DDBJ whole genome shotgun (WGS) entry which is preliminary data.</text>
</comment>
<dbReference type="Pfam" id="PF00177">
    <property type="entry name" value="Ribosomal_S7"/>
    <property type="match status" value="1"/>
</dbReference>
<dbReference type="GO" id="GO:1990904">
    <property type="term" value="C:ribonucleoprotein complex"/>
    <property type="evidence" value="ECO:0007669"/>
    <property type="project" value="UniProtKB-KW"/>
</dbReference>
<reference evidence="5" key="1">
    <citation type="submission" date="2022-04" db="EMBL/GenBank/DDBJ databases">
        <title>Carnegiea gigantea Genome sequencing and assembly v2.</title>
        <authorList>
            <person name="Copetti D."/>
            <person name="Sanderson M.J."/>
            <person name="Burquez A."/>
            <person name="Wojciechowski M.F."/>
        </authorList>
    </citation>
    <scope>NUCLEOTIDE SEQUENCE</scope>
    <source>
        <strain evidence="5">SGP5-SGP5p</strain>
        <tissue evidence="5">Aerial part</tissue>
    </source>
</reference>
<dbReference type="SUPFAM" id="SSF47973">
    <property type="entry name" value="Ribosomal protein S7"/>
    <property type="match status" value="1"/>
</dbReference>
<keyword evidence="3" id="KW-0687">Ribonucleoprotein</keyword>
<dbReference type="EMBL" id="JAKOGI010000008">
    <property type="protein sequence ID" value="KAJ8451658.1"/>
    <property type="molecule type" value="Genomic_DNA"/>
</dbReference>
<dbReference type="AlphaFoldDB" id="A0A9Q1KY14"/>
<protein>
    <recommendedName>
        <fullName evidence="4">Small ribosomal subunit protein uS7 domain-containing protein</fullName>
    </recommendedName>
</protein>
<dbReference type="OrthoDB" id="35139at2759"/>
<keyword evidence="6" id="KW-1185">Reference proteome</keyword>
<organism evidence="5 6">
    <name type="scientific">Carnegiea gigantea</name>
    <dbReference type="NCBI Taxonomy" id="171969"/>
    <lineage>
        <taxon>Eukaryota</taxon>
        <taxon>Viridiplantae</taxon>
        <taxon>Streptophyta</taxon>
        <taxon>Embryophyta</taxon>
        <taxon>Tracheophyta</taxon>
        <taxon>Spermatophyta</taxon>
        <taxon>Magnoliopsida</taxon>
        <taxon>eudicotyledons</taxon>
        <taxon>Gunneridae</taxon>
        <taxon>Pentapetalae</taxon>
        <taxon>Caryophyllales</taxon>
        <taxon>Cactineae</taxon>
        <taxon>Cactaceae</taxon>
        <taxon>Cactoideae</taxon>
        <taxon>Echinocereeae</taxon>
        <taxon>Carnegiea</taxon>
    </lineage>
</organism>
<sequence>MSRRGTVEKRIAKFYPIYRNRLVNMLVNRILKREKKSLAYQIIYRALKMIHQKKETNPLYALRQAVRRATPYIAVKARRIIPNLKVGLSNVSKDEFILCGHYTQASDTPFSSEKVFFLQYNISSLKLEHHIRWVQARACLVAWVQRSVWVTYRAEPNCAFQGIPDALIDTRLKICQSRTRVDDDVLSHRD</sequence>
<name>A0A9Q1KY14_9CARY</name>
<evidence type="ECO:0000313" key="6">
    <source>
        <dbReference type="Proteomes" id="UP001153076"/>
    </source>
</evidence>
<accession>A0A9Q1KY14</accession>
<gene>
    <name evidence="5" type="ORF">Cgig2_018292</name>
</gene>
<dbReference type="InterPro" id="IPR036823">
    <property type="entry name" value="Ribosomal_uS7_dom_sf"/>
</dbReference>
<evidence type="ECO:0000259" key="4">
    <source>
        <dbReference type="Pfam" id="PF00177"/>
    </source>
</evidence>
<keyword evidence="2" id="KW-0689">Ribosomal protein</keyword>